<evidence type="ECO:0000259" key="8">
    <source>
        <dbReference type="PROSITE" id="PS51704"/>
    </source>
</evidence>
<dbReference type="AlphaFoldDB" id="A0A6T9Y4D2"/>
<evidence type="ECO:0000256" key="5">
    <source>
        <dbReference type="ARBA" id="ARBA00022801"/>
    </source>
</evidence>
<dbReference type="EC" id="3.1.4.46" evidence="2"/>
<dbReference type="CDD" id="cd08560">
    <property type="entry name" value="GDPD_EcGlpQ_like_1"/>
    <property type="match status" value="1"/>
</dbReference>
<gene>
    <name evidence="9" type="primary">glpQ</name>
    <name evidence="9" type="ORF">ALFOR1_70331</name>
</gene>
<dbReference type="RefSeq" id="WP_179985048.1">
    <property type="nucleotide sequence ID" value="NZ_LR812090.1"/>
</dbReference>
<dbReference type="PROSITE" id="PS51257">
    <property type="entry name" value="PROKAR_LIPOPROTEIN"/>
    <property type="match status" value="1"/>
</dbReference>
<dbReference type="PROSITE" id="PS51704">
    <property type="entry name" value="GP_PDE"/>
    <property type="match status" value="1"/>
</dbReference>
<dbReference type="GO" id="GO:0006629">
    <property type="term" value="P:lipid metabolic process"/>
    <property type="evidence" value="ECO:0007669"/>
    <property type="project" value="InterPro"/>
</dbReference>
<feature type="signal peptide" evidence="7">
    <location>
        <begin position="1"/>
        <end position="21"/>
    </location>
</feature>
<name>A0A6T9Y4D2_ALTMA</name>
<sequence length="461" mass="49999">MKLIKKILTVLVVTLSLAACDDDSVEVVELEKQVVVENTVTVVETVEVPVIVQVPAGEAPNIQIGARPSFLVEDMDDGELKTALQQCSEGPFYKTDFSIGHRGASLQFPEHTKEAYESAAKLGAGIVECDVTFTKDKALVCRHSQCDLHTTTNILSTDLADNCSVPFTPADPENGIAAQAQCCTSDITLAEFKTLKGKMDAANPNATNVDEYLDGTANWRTDLYSSKGTLLTHAESIELFKKLNVKMTPELKTPSVQMPFDGFTQQQYAQKMIDEYKAAGIEPENVWPQSFNLADVKYWIENEPAFGNQAVYLDDRYGAQSADGEDGVTAEQLVNNPELLTPTMEQLVADGVQIIAPPIWVLLTVENEKIVPSPYAIAAKEAGLDIITWSLERSGLLNTGGGWYYQSVNGSLGTDSSIDNDGDVMTVLDVLAKDVGVLGVFSDWPATTTYYASCMGLAPSI</sequence>
<evidence type="ECO:0000256" key="1">
    <source>
        <dbReference type="ARBA" id="ARBA00007277"/>
    </source>
</evidence>
<comment type="similarity">
    <text evidence="1">Belongs to the glycerophosphoryl diester phosphodiesterase family.</text>
</comment>
<evidence type="ECO:0000256" key="3">
    <source>
        <dbReference type="ARBA" id="ARBA00022729"/>
    </source>
</evidence>
<accession>A0A6T9Y4D2</accession>
<dbReference type="SUPFAM" id="SSF51695">
    <property type="entry name" value="PLC-like phosphodiesterases"/>
    <property type="match status" value="1"/>
</dbReference>
<dbReference type="InterPro" id="IPR030395">
    <property type="entry name" value="GP_PDE_dom"/>
</dbReference>
<dbReference type="EMBL" id="LR812090">
    <property type="protein sequence ID" value="CAB9495949.1"/>
    <property type="molecule type" value="Genomic_DNA"/>
</dbReference>
<keyword evidence="5" id="KW-0378">Hydrolase</keyword>
<evidence type="ECO:0000256" key="7">
    <source>
        <dbReference type="SAM" id="SignalP"/>
    </source>
</evidence>
<organism evidence="9 10">
    <name type="scientific">Alteromonas macleodii</name>
    <name type="common">Pseudoalteromonas macleodii</name>
    <dbReference type="NCBI Taxonomy" id="28108"/>
    <lineage>
        <taxon>Bacteria</taxon>
        <taxon>Pseudomonadati</taxon>
        <taxon>Pseudomonadota</taxon>
        <taxon>Gammaproteobacteria</taxon>
        <taxon>Alteromonadales</taxon>
        <taxon>Alteromonadaceae</taxon>
        <taxon>Alteromonas/Salinimonas group</taxon>
        <taxon>Alteromonas</taxon>
    </lineage>
</organism>
<feature type="domain" description="GP-PDE" evidence="8">
    <location>
        <begin position="96"/>
        <end position="424"/>
    </location>
</feature>
<proteinExistence type="inferred from homology"/>
<evidence type="ECO:0000256" key="2">
    <source>
        <dbReference type="ARBA" id="ARBA00012247"/>
    </source>
</evidence>
<evidence type="ECO:0000313" key="10">
    <source>
        <dbReference type="Proteomes" id="UP000509458"/>
    </source>
</evidence>
<dbReference type="PANTHER" id="PTHR43620">
    <property type="entry name" value="GLYCEROPHOSPHORYL DIESTER PHOSPHODIESTERASE"/>
    <property type="match status" value="1"/>
</dbReference>
<dbReference type="GO" id="GO:0008889">
    <property type="term" value="F:glycerophosphodiester phosphodiesterase activity"/>
    <property type="evidence" value="ECO:0007669"/>
    <property type="project" value="UniProtKB-EC"/>
</dbReference>
<dbReference type="Proteomes" id="UP000509458">
    <property type="component" value="Chromosome"/>
</dbReference>
<keyword evidence="4" id="KW-0319">Glycerol metabolism</keyword>
<dbReference type="PANTHER" id="PTHR43620:SF7">
    <property type="entry name" value="GLYCEROPHOSPHODIESTER PHOSPHODIESTERASE GDPD5-RELATED"/>
    <property type="match status" value="1"/>
</dbReference>
<reference evidence="9 10" key="1">
    <citation type="submission" date="2020-06" db="EMBL/GenBank/DDBJ databases">
        <authorList>
            <person name="Duchaud E."/>
        </authorList>
    </citation>
    <scope>NUCLEOTIDE SEQUENCE [LARGE SCALE GENOMIC DNA]</scope>
    <source>
        <strain evidence="9">Alteromonas fortis</strain>
    </source>
</reference>
<evidence type="ECO:0000256" key="6">
    <source>
        <dbReference type="ARBA" id="ARBA00047512"/>
    </source>
</evidence>
<comment type="catalytic activity">
    <reaction evidence="6">
        <text>a sn-glycero-3-phosphodiester + H2O = an alcohol + sn-glycerol 3-phosphate + H(+)</text>
        <dbReference type="Rhea" id="RHEA:12969"/>
        <dbReference type="ChEBI" id="CHEBI:15377"/>
        <dbReference type="ChEBI" id="CHEBI:15378"/>
        <dbReference type="ChEBI" id="CHEBI:30879"/>
        <dbReference type="ChEBI" id="CHEBI:57597"/>
        <dbReference type="ChEBI" id="CHEBI:83408"/>
        <dbReference type="EC" id="3.1.4.46"/>
    </reaction>
</comment>
<feature type="chain" id="PRO_5029881078" description="glycerophosphodiester phosphodiesterase" evidence="7">
    <location>
        <begin position="22"/>
        <end position="461"/>
    </location>
</feature>
<evidence type="ECO:0000313" key="9">
    <source>
        <dbReference type="EMBL" id="CAB9495949.1"/>
    </source>
</evidence>
<dbReference type="Pfam" id="PF03009">
    <property type="entry name" value="GDPD"/>
    <property type="match status" value="1"/>
</dbReference>
<protein>
    <recommendedName>
        <fullName evidence="2">glycerophosphodiester phosphodiesterase</fullName>
        <ecNumber evidence="2">3.1.4.46</ecNumber>
    </recommendedName>
</protein>
<keyword evidence="3 7" id="KW-0732">Signal</keyword>
<dbReference type="GO" id="GO:0006071">
    <property type="term" value="P:glycerol metabolic process"/>
    <property type="evidence" value="ECO:0007669"/>
    <property type="project" value="UniProtKB-KW"/>
</dbReference>
<dbReference type="InterPro" id="IPR017946">
    <property type="entry name" value="PLC-like_Pdiesterase_TIM-brl"/>
</dbReference>
<evidence type="ECO:0000256" key="4">
    <source>
        <dbReference type="ARBA" id="ARBA00022798"/>
    </source>
</evidence>
<dbReference type="Gene3D" id="3.20.20.190">
    <property type="entry name" value="Phosphatidylinositol (PI) phosphodiesterase"/>
    <property type="match status" value="1"/>
</dbReference>